<keyword evidence="9" id="KW-0472">Membrane</keyword>
<gene>
    <name evidence="11" type="ORF">SAMN05661109_01335</name>
</gene>
<keyword evidence="3" id="KW-0597">Phosphoprotein</keyword>
<feature type="domain" description="Signal transduction histidine kinase subgroup 3 dimerisation and phosphoacceptor" evidence="10">
    <location>
        <begin position="224"/>
        <end position="287"/>
    </location>
</feature>
<evidence type="ECO:0000259" key="10">
    <source>
        <dbReference type="Pfam" id="PF07730"/>
    </source>
</evidence>
<keyword evidence="12" id="KW-1185">Reference proteome</keyword>
<dbReference type="Gene3D" id="3.30.565.10">
    <property type="entry name" value="Histidine kinase-like ATPase, C-terminal domain"/>
    <property type="match status" value="1"/>
</dbReference>
<dbReference type="PANTHER" id="PTHR24421:SF10">
    <property type="entry name" value="NITRATE_NITRITE SENSOR PROTEIN NARQ"/>
    <property type="match status" value="1"/>
</dbReference>
<proteinExistence type="predicted"/>
<evidence type="ECO:0000256" key="7">
    <source>
        <dbReference type="ARBA" id="ARBA00022840"/>
    </source>
</evidence>
<dbReference type="Proteomes" id="UP000198929">
    <property type="component" value="Unassembled WGS sequence"/>
</dbReference>
<evidence type="ECO:0000256" key="5">
    <source>
        <dbReference type="ARBA" id="ARBA00022741"/>
    </source>
</evidence>
<keyword evidence="9" id="KW-1133">Transmembrane helix</keyword>
<evidence type="ECO:0000256" key="4">
    <source>
        <dbReference type="ARBA" id="ARBA00022679"/>
    </source>
</evidence>
<dbReference type="PANTHER" id="PTHR24421">
    <property type="entry name" value="NITRATE/NITRITE SENSOR PROTEIN NARX-RELATED"/>
    <property type="match status" value="1"/>
</dbReference>
<feature type="transmembrane region" description="Helical" evidence="9">
    <location>
        <begin position="41"/>
        <end position="59"/>
    </location>
</feature>
<dbReference type="GO" id="GO:0016020">
    <property type="term" value="C:membrane"/>
    <property type="evidence" value="ECO:0007669"/>
    <property type="project" value="InterPro"/>
</dbReference>
<keyword evidence="6 11" id="KW-0418">Kinase</keyword>
<keyword evidence="4" id="KW-0808">Transferase</keyword>
<name>A0A1H9T6J7_9CORY</name>
<dbReference type="InterPro" id="IPR036890">
    <property type="entry name" value="HATPase_C_sf"/>
</dbReference>
<dbReference type="STRING" id="1121357.SAMN05661109_01335"/>
<sequence>MATEENLQIIVPSDDTSISACGFKLQSMVNSRMRRTRLETTLILLAVIVSGLILWVMWYQVLAVTHEEGPIEGIEMYQPYMFAEIVPSIIAWILLPKAIAHHPDEYRVHNPIPGTTGSLVAGFIVVVCSAFLLAIPAGLVALVSMVSRGSARWSVAAVVALVGSFTLSMVIDPEWTNSAEDYVVSVVAIALAAIPALLVGQYRSKRREATRLMHAEAETARADERARIARDMHDTLSHRLSLIAVHAGVLEQQPDLPNRAEVAGTIKEQSAKAVEDLSQVLNMLRDADGQKDPATAFAQVIEEARAAGQDVRLATPVEEVPHDLPTTVHHLFHRTLTEGLTNARKHAPGAPVTVTITGSELTVVTETTHAAVTGPGEGPGLDSARGAGLGLVGVRERARLLGATVEVTDHPHTLKVSVP</sequence>
<organism evidence="11 12">
    <name type="scientific">Corynebacterium cystitidis DSM 20524</name>
    <dbReference type="NCBI Taxonomy" id="1121357"/>
    <lineage>
        <taxon>Bacteria</taxon>
        <taxon>Bacillati</taxon>
        <taxon>Actinomycetota</taxon>
        <taxon>Actinomycetes</taxon>
        <taxon>Mycobacteriales</taxon>
        <taxon>Corynebacteriaceae</taxon>
        <taxon>Corynebacterium</taxon>
    </lineage>
</organism>
<keyword evidence="9" id="KW-0812">Transmembrane</keyword>
<dbReference type="GO" id="GO:0005524">
    <property type="term" value="F:ATP binding"/>
    <property type="evidence" value="ECO:0007669"/>
    <property type="project" value="UniProtKB-KW"/>
</dbReference>
<feature type="transmembrane region" description="Helical" evidence="9">
    <location>
        <begin position="119"/>
        <end position="146"/>
    </location>
</feature>
<keyword evidence="8" id="KW-0902">Two-component regulatory system</keyword>
<protein>
    <recommendedName>
        <fullName evidence="2">histidine kinase</fullName>
        <ecNumber evidence="2">2.7.13.3</ecNumber>
    </recommendedName>
</protein>
<evidence type="ECO:0000256" key="1">
    <source>
        <dbReference type="ARBA" id="ARBA00000085"/>
    </source>
</evidence>
<feature type="transmembrane region" description="Helical" evidence="9">
    <location>
        <begin position="153"/>
        <end position="171"/>
    </location>
</feature>
<reference evidence="12" key="1">
    <citation type="submission" date="2016-10" db="EMBL/GenBank/DDBJ databases">
        <authorList>
            <person name="Varghese N."/>
            <person name="Submissions S."/>
        </authorList>
    </citation>
    <scope>NUCLEOTIDE SEQUENCE [LARGE SCALE GENOMIC DNA]</scope>
    <source>
        <strain evidence="12">DSM 20524</strain>
    </source>
</reference>
<evidence type="ECO:0000256" key="2">
    <source>
        <dbReference type="ARBA" id="ARBA00012438"/>
    </source>
</evidence>
<dbReference type="CDD" id="cd16917">
    <property type="entry name" value="HATPase_UhpB-NarQ-NarX-like"/>
    <property type="match status" value="1"/>
</dbReference>
<dbReference type="GO" id="GO:0046983">
    <property type="term" value="F:protein dimerization activity"/>
    <property type="evidence" value="ECO:0007669"/>
    <property type="project" value="InterPro"/>
</dbReference>
<feature type="transmembrane region" description="Helical" evidence="9">
    <location>
        <begin position="183"/>
        <end position="202"/>
    </location>
</feature>
<dbReference type="SUPFAM" id="SSF55874">
    <property type="entry name" value="ATPase domain of HSP90 chaperone/DNA topoisomerase II/histidine kinase"/>
    <property type="match status" value="1"/>
</dbReference>
<dbReference type="Gene3D" id="1.20.5.1930">
    <property type="match status" value="1"/>
</dbReference>
<dbReference type="AlphaFoldDB" id="A0A1H9T6J7"/>
<keyword evidence="7" id="KW-0067">ATP-binding</keyword>
<keyword evidence="5" id="KW-0547">Nucleotide-binding</keyword>
<dbReference type="EMBL" id="FOGQ01000005">
    <property type="protein sequence ID" value="SER92791.1"/>
    <property type="molecule type" value="Genomic_DNA"/>
</dbReference>
<evidence type="ECO:0000256" key="9">
    <source>
        <dbReference type="SAM" id="Phobius"/>
    </source>
</evidence>
<evidence type="ECO:0000256" key="6">
    <source>
        <dbReference type="ARBA" id="ARBA00022777"/>
    </source>
</evidence>
<dbReference type="Pfam" id="PF07730">
    <property type="entry name" value="HisKA_3"/>
    <property type="match status" value="1"/>
</dbReference>
<dbReference type="InterPro" id="IPR050482">
    <property type="entry name" value="Sensor_HK_TwoCompSys"/>
</dbReference>
<comment type="catalytic activity">
    <reaction evidence="1">
        <text>ATP + protein L-histidine = ADP + protein N-phospho-L-histidine.</text>
        <dbReference type="EC" id="2.7.13.3"/>
    </reaction>
</comment>
<evidence type="ECO:0000256" key="3">
    <source>
        <dbReference type="ARBA" id="ARBA00022553"/>
    </source>
</evidence>
<evidence type="ECO:0000313" key="12">
    <source>
        <dbReference type="Proteomes" id="UP000198929"/>
    </source>
</evidence>
<dbReference type="GO" id="GO:0000155">
    <property type="term" value="F:phosphorelay sensor kinase activity"/>
    <property type="evidence" value="ECO:0007669"/>
    <property type="project" value="InterPro"/>
</dbReference>
<dbReference type="InterPro" id="IPR011712">
    <property type="entry name" value="Sig_transdc_His_kin_sub3_dim/P"/>
</dbReference>
<accession>A0A1H9T6J7</accession>
<evidence type="ECO:0000313" key="11">
    <source>
        <dbReference type="EMBL" id="SER92791.1"/>
    </source>
</evidence>
<dbReference type="EC" id="2.7.13.3" evidence="2"/>
<evidence type="ECO:0000256" key="8">
    <source>
        <dbReference type="ARBA" id="ARBA00023012"/>
    </source>
</evidence>